<dbReference type="AlphaFoldDB" id="Q69LF1"/>
<name>Q69LF1_ORYSJ</name>
<proteinExistence type="predicted"/>
<dbReference type="EMBL" id="AP005839">
    <property type="protein sequence ID" value="BAD34074.1"/>
    <property type="molecule type" value="Genomic_DNA"/>
</dbReference>
<gene>
    <name evidence="2" type="ORF">OSJNBa0044K01.37</name>
    <name evidence="1" type="ORF">P0592C05.10</name>
</gene>
<evidence type="ECO:0000313" key="2">
    <source>
        <dbReference type="EMBL" id="BAD34074.1"/>
    </source>
</evidence>
<sequence length="50" mass="5492">MYHLVISLDRPINAERPPWAAGPPKPLVKGTSYSGEGLLLHFMAFAHSDC</sequence>
<reference evidence="2" key="2">
    <citation type="submission" date="2002-10" db="EMBL/GenBank/DDBJ databases">
        <title>Oryza sativa nipponbare(GA3) genomic DNA, chromosome 9, BAC clone:OSJNBa0044K01.</title>
        <authorList>
            <person name="Sasaki T."/>
            <person name="Matsumoto T."/>
            <person name="Katayose Y."/>
        </authorList>
    </citation>
    <scope>NUCLEOTIDE SEQUENCE</scope>
</reference>
<accession>Q69LF1</accession>
<evidence type="ECO:0000313" key="1">
    <source>
        <dbReference type="EMBL" id="BAD33204.1"/>
    </source>
</evidence>
<evidence type="ECO:0000313" key="3">
    <source>
        <dbReference type="Proteomes" id="UP000000763"/>
    </source>
</evidence>
<protein>
    <submittedName>
        <fullName evidence="2">Uncharacterized protein</fullName>
    </submittedName>
</protein>
<reference evidence="3" key="4">
    <citation type="journal article" date="2008" name="Nucleic Acids Res.">
        <title>The rice annotation project database (RAP-DB): 2008 update.</title>
        <authorList>
            <consortium name="The rice annotation project (RAP)"/>
        </authorList>
    </citation>
    <scope>GENOME REANNOTATION</scope>
    <source>
        <strain evidence="3">cv. Nipponbare</strain>
    </source>
</reference>
<dbReference type="Proteomes" id="UP000000763">
    <property type="component" value="Chromosome 9"/>
</dbReference>
<reference evidence="3" key="3">
    <citation type="journal article" date="2005" name="Nature">
        <title>The map-based sequence of the rice genome.</title>
        <authorList>
            <consortium name="International rice genome sequencing project (IRGSP)"/>
            <person name="Matsumoto T."/>
            <person name="Wu J."/>
            <person name="Kanamori H."/>
            <person name="Katayose Y."/>
            <person name="Fujisawa M."/>
            <person name="Namiki N."/>
            <person name="Mizuno H."/>
            <person name="Yamamoto K."/>
            <person name="Antonio B.A."/>
            <person name="Baba T."/>
            <person name="Sakata K."/>
            <person name="Nagamura Y."/>
            <person name="Aoki H."/>
            <person name="Arikawa K."/>
            <person name="Arita K."/>
            <person name="Bito T."/>
            <person name="Chiden Y."/>
            <person name="Fujitsuka N."/>
            <person name="Fukunaka R."/>
            <person name="Hamada M."/>
            <person name="Harada C."/>
            <person name="Hayashi A."/>
            <person name="Hijishita S."/>
            <person name="Honda M."/>
            <person name="Hosokawa S."/>
            <person name="Ichikawa Y."/>
            <person name="Idonuma A."/>
            <person name="Iijima M."/>
            <person name="Ikeda M."/>
            <person name="Ikeno M."/>
            <person name="Ito K."/>
            <person name="Ito S."/>
            <person name="Ito T."/>
            <person name="Ito Y."/>
            <person name="Ito Y."/>
            <person name="Iwabuchi A."/>
            <person name="Kamiya K."/>
            <person name="Karasawa W."/>
            <person name="Kurita K."/>
            <person name="Katagiri S."/>
            <person name="Kikuta A."/>
            <person name="Kobayashi H."/>
            <person name="Kobayashi N."/>
            <person name="Machita K."/>
            <person name="Maehara T."/>
            <person name="Masukawa M."/>
            <person name="Mizubayashi T."/>
            <person name="Mukai Y."/>
            <person name="Nagasaki H."/>
            <person name="Nagata Y."/>
            <person name="Naito S."/>
            <person name="Nakashima M."/>
            <person name="Nakama Y."/>
            <person name="Nakamichi Y."/>
            <person name="Nakamura M."/>
            <person name="Meguro A."/>
            <person name="Negishi M."/>
            <person name="Ohta I."/>
            <person name="Ohta T."/>
            <person name="Okamoto M."/>
            <person name="Ono N."/>
            <person name="Saji S."/>
            <person name="Sakaguchi M."/>
            <person name="Sakai K."/>
            <person name="Shibata M."/>
            <person name="Shimokawa T."/>
            <person name="Song J."/>
            <person name="Takazaki Y."/>
            <person name="Terasawa K."/>
            <person name="Tsugane M."/>
            <person name="Tsuji K."/>
            <person name="Ueda S."/>
            <person name="Waki K."/>
            <person name="Yamagata H."/>
            <person name="Yamamoto M."/>
            <person name="Yamamoto S."/>
            <person name="Yamane H."/>
            <person name="Yoshiki S."/>
            <person name="Yoshihara R."/>
            <person name="Yukawa K."/>
            <person name="Zhong H."/>
            <person name="Yano M."/>
            <person name="Yuan Q."/>
            <person name="Ouyang S."/>
            <person name="Liu J."/>
            <person name="Jones K.M."/>
            <person name="Gansberger K."/>
            <person name="Moffat K."/>
            <person name="Hill J."/>
            <person name="Bera J."/>
            <person name="Fadrosh D."/>
            <person name="Jin S."/>
            <person name="Johri S."/>
            <person name="Kim M."/>
            <person name="Overton L."/>
            <person name="Reardon M."/>
            <person name="Tsitrin T."/>
            <person name="Vuong H."/>
            <person name="Weaver B."/>
            <person name="Ciecko A."/>
            <person name="Tallon L."/>
            <person name="Jackson J."/>
            <person name="Pai G."/>
            <person name="Aken S.V."/>
            <person name="Utterback T."/>
            <person name="Reidmuller S."/>
            <person name="Feldblyum T."/>
            <person name="Hsiao J."/>
            <person name="Zismann V."/>
            <person name="Iobst S."/>
            <person name="de Vazeille A.R."/>
            <person name="Buell C.R."/>
            <person name="Ying K."/>
            <person name="Li Y."/>
            <person name="Lu T."/>
            <person name="Huang Y."/>
            <person name="Zhao Q."/>
            <person name="Feng Q."/>
            <person name="Zhang L."/>
            <person name="Zhu J."/>
            <person name="Weng Q."/>
            <person name="Mu J."/>
            <person name="Lu Y."/>
            <person name="Fan D."/>
            <person name="Liu Y."/>
            <person name="Guan J."/>
            <person name="Zhang Y."/>
            <person name="Yu S."/>
            <person name="Liu X."/>
            <person name="Zhang Y."/>
            <person name="Hong G."/>
            <person name="Han B."/>
            <person name="Choisne N."/>
            <person name="Demange N."/>
            <person name="Orjeda G."/>
            <person name="Samain S."/>
            <person name="Cattolico L."/>
            <person name="Pelletier E."/>
            <person name="Couloux A."/>
            <person name="Segurens B."/>
            <person name="Wincker P."/>
            <person name="D'Hont A."/>
            <person name="Scarpelli C."/>
            <person name="Weissenbach J."/>
            <person name="Salanoubat M."/>
            <person name="Quetier F."/>
            <person name="Yu Y."/>
            <person name="Kim H.R."/>
            <person name="Rambo T."/>
            <person name="Currie J."/>
            <person name="Collura K."/>
            <person name="Luo M."/>
            <person name="Yang T."/>
            <person name="Ammiraju J.S.S."/>
            <person name="Engler F."/>
            <person name="Soderlund C."/>
            <person name="Wing R.A."/>
            <person name="Palmer L.E."/>
            <person name="de la Bastide M."/>
            <person name="Spiegel L."/>
            <person name="Nascimento L."/>
            <person name="Zutavern T."/>
            <person name="O'Shaughnessy A."/>
            <person name="Dike S."/>
            <person name="Dedhia N."/>
            <person name="Preston R."/>
            <person name="Balija V."/>
            <person name="McCombie W.R."/>
            <person name="Chow T."/>
            <person name="Chen H."/>
            <person name="Chung M."/>
            <person name="Chen C."/>
            <person name="Shaw J."/>
            <person name="Wu H."/>
            <person name="Hsiao K."/>
            <person name="Chao Y."/>
            <person name="Chu M."/>
            <person name="Cheng C."/>
            <person name="Hour A."/>
            <person name="Lee P."/>
            <person name="Lin S."/>
            <person name="Lin Y."/>
            <person name="Liou J."/>
            <person name="Liu S."/>
            <person name="Hsing Y."/>
            <person name="Raghuvanshi S."/>
            <person name="Mohanty A."/>
            <person name="Bharti A.K."/>
            <person name="Gaur A."/>
            <person name="Gupta V."/>
            <person name="Kumar D."/>
            <person name="Ravi V."/>
            <person name="Vij S."/>
            <person name="Kapur A."/>
            <person name="Khurana P."/>
            <person name="Khurana P."/>
            <person name="Khurana J.P."/>
            <person name="Tyagi A.K."/>
            <person name="Gaikwad K."/>
            <person name="Singh A."/>
            <person name="Dalal V."/>
            <person name="Srivastava S."/>
            <person name="Dixit A."/>
            <person name="Pal A.K."/>
            <person name="Ghazi I.A."/>
            <person name="Yadav M."/>
            <person name="Pandit A."/>
            <person name="Bhargava A."/>
            <person name="Sureshbabu K."/>
            <person name="Batra K."/>
            <person name="Sharma T.R."/>
            <person name="Mohapatra T."/>
            <person name="Singh N.K."/>
            <person name="Messing J."/>
            <person name="Nelson A.B."/>
            <person name="Fuks G."/>
            <person name="Kavchok S."/>
            <person name="Keizer G."/>
            <person name="Linton E."/>
            <person name="Llaca V."/>
            <person name="Song R."/>
            <person name="Tanyolac B."/>
            <person name="Young S."/>
            <person name="Ho-Il K."/>
            <person name="Hahn J.H."/>
            <person name="Sangsakoo G."/>
            <person name="Vanavichit A."/>
            <person name="de Mattos Luiz.A.T."/>
            <person name="Zimmer P.D."/>
            <person name="Malone G."/>
            <person name="Dellagostin O."/>
            <person name="de Oliveira A.C."/>
            <person name="Bevan M."/>
            <person name="Bancroft I."/>
            <person name="Minx P."/>
            <person name="Cordum H."/>
            <person name="Wilson R."/>
            <person name="Cheng Z."/>
            <person name="Jin W."/>
            <person name="Jiang J."/>
            <person name="Leong S.A."/>
            <person name="Iwama H."/>
            <person name="Gojobori T."/>
            <person name="Itoh T."/>
            <person name="Niimura Y."/>
            <person name="Fujii Y."/>
            <person name="Habara T."/>
            <person name="Sakai H."/>
            <person name="Sato Y."/>
            <person name="Wilson G."/>
            <person name="Kumar K."/>
            <person name="McCouch S."/>
            <person name="Juretic N."/>
            <person name="Hoen D."/>
            <person name="Wright S."/>
            <person name="Bruskiewich R."/>
            <person name="Bureau T."/>
            <person name="Miyao A."/>
            <person name="Hirochika H."/>
            <person name="Nishikawa T."/>
            <person name="Kadowaki K."/>
            <person name="Sugiura M."/>
            <person name="Burr B."/>
            <person name="Sasaki T."/>
        </authorList>
    </citation>
    <scope>NUCLEOTIDE SEQUENCE [LARGE SCALE GENOMIC DNA]</scope>
    <source>
        <strain evidence="3">cv. Nipponbare</strain>
    </source>
</reference>
<reference evidence="1" key="1">
    <citation type="submission" date="2002-02" db="EMBL/GenBank/DDBJ databases">
        <title>Oryza sativa nipponbare(GA3) genomic DNA, chromosome 9, PAC clone:P0592C05.</title>
        <authorList>
            <person name="Sasaki T."/>
            <person name="Matsumoto T."/>
            <person name="Yamamoto K."/>
        </authorList>
    </citation>
    <scope>NUCLEOTIDE SEQUENCE</scope>
</reference>
<organism evidence="2 3">
    <name type="scientific">Oryza sativa subsp. japonica</name>
    <name type="common">Rice</name>
    <dbReference type="NCBI Taxonomy" id="39947"/>
    <lineage>
        <taxon>Eukaryota</taxon>
        <taxon>Viridiplantae</taxon>
        <taxon>Streptophyta</taxon>
        <taxon>Embryophyta</taxon>
        <taxon>Tracheophyta</taxon>
        <taxon>Spermatophyta</taxon>
        <taxon>Magnoliopsida</taxon>
        <taxon>Liliopsida</taxon>
        <taxon>Poales</taxon>
        <taxon>Poaceae</taxon>
        <taxon>BOP clade</taxon>
        <taxon>Oryzoideae</taxon>
        <taxon>Oryzeae</taxon>
        <taxon>Oryzinae</taxon>
        <taxon>Oryza</taxon>
        <taxon>Oryza sativa</taxon>
    </lineage>
</organism>
<dbReference type="EMBL" id="AP004756">
    <property type="protein sequence ID" value="BAD33204.1"/>
    <property type="molecule type" value="Genomic_DNA"/>
</dbReference>